<name>A0A0G8EYN6_BACCE</name>
<accession>A0A0G8EYN6</accession>
<dbReference type="Proteomes" id="UP000035214">
    <property type="component" value="Unassembled WGS sequence"/>
</dbReference>
<dbReference type="PATRIC" id="fig|1396.428.peg.5112"/>
<protein>
    <recommendedName>
        <fullName evidence="3">Glycosyltransferase</fullName>
    </recommendedName>
</protein>
<dbReference type="AlphaFoldDB" id="A0A0G8EYN6"/>
<dbReference type="CDD" id="cd03801">
    <property type="entry name" value="GT4_PimA-like"/>
    <property type="match status" value="1"/>
</dbReference>
<reference evidence="1 2" key="1">
    <citation type="submission" date="2015-04" db="EMBL/GenBank/DDBJ databases">
        <title>Draft Genome Sequences of Eight Spore-Forming Food Isolates of Bacillus cereus Genome sequencing.</title>
        <authorList>
            <person name="Krawcyk A.O."/>
            <person name="de Jong A."/>
            <person name="Eijlander R.T."/>
            <person name="Berendsen E.M."/>
            <person name="Holsappel S."/>
            <person name="Wells-Bennik M."/>
            <person name="Kuipers O.P."/>
        </authorList>
    </citation>
    <scope>NUCLEOTIDE SEQUENCE [LARGE SCALE GENOMIC DNA]</scope>
    <source>
        <strain evidence="1 2">B4077</strain>
    </source>
</reference>
<sequence>MKKILFITNRLPFPKVDGRKNILMQYIENIKHNYSNSKVLNVSFVDEKEYLKNIPGEIDGLIELEKPGFLSKLYNVLLYSLILRKWPLQVSLYYSKKNHEYIKKIVEEEAPDTIIYDMVRTAEYVVSGKDTQLIMNYDDMLSLRYKRQLAHLKYSPSILGGMSKKVPKIMRRLVEWTVLKKFILNFESKLLFKYETDIAARYDGIVFTSPKEAEKFKLLTNHPNCIGIPMHFEVEEEEIKQPFTSNRLVFVGKMDIPHNISAVLFFCESIWPKIKEKYSDVEFHIIGKNPTREVQALQDQYLGVKVVGEVEDVKKELVDAAIFVAPLIFGTGIKTKIIEALSMEIPVVTTSIGAEGIEYRNEYHMFVGDDPELQVKYISRLLDNHKLRKEIGSQGKKMVSEGYSKDMMSQKWKIIFK</sequence>
<comment type="caution">
    <text evidence="1">The sequence shown here is derived from an EMBL/GenBank/DDBJ whole genome shotgun (WGS) entry which is preliminary data.</text>
</comment>
<evidence type="ECO:0008006" key="3">
    <source>
        <dbReference type="Google" id="ProtNLM"/>
    </source>
</evidence>
<dbReference type="Pfam" id="PF13692">
    <property type="entry name" value="Glyco_trans_1_4"/>
    <property type="match status" value="1"/>
</dbReference>
<organism evidence="1 2">
    <name type="scientific">Bacillus cereus</name>
    <dbReference type="NCBI Taxonomy" id="1396"/>
    <lineage>
        <taxon>Bacteria</taxon>
        <taxon>Bacillati</taxon>
        <taxon>Bacillota</taxon>
        <taxon>Bacilli</taxon>
        <taxon>Bacillales</taxon>
        <taxon>Bacillaceae</taxon>
        <taxon>Bacillus</taxon>
        <taxon>Bacillus cereus group</taxon>
    </lineage>
</organism>
<dbReference type="PANTHER" id="PTHR12526">
    <property type="entry name" value="GLYCOSYLTRANSFERASE"/>
    <property type="match status" value="1"/>
</dbReference>
<proteinExistence type="predicted"/>
<gene>
    <name evidence="1" type="ORF">B4077_5754</name>
</gene>
<dbReference type="Gene3D" id="3.40.50.2000">
    <property type="entry name" value="Glycogen Phosphorylase B"/>
    <property type="match status" value="2"/>
</dbReference>
<dbReference type="EMBL" id="LCYI01000029">
    <property type="protein sequence ID" value="KLA28552.1"/>
    <property type="molecule type" value="Genomic_DNA"/>
</dbReference>
<dbReference type="SUPFAM" id="SSF53756">
    <property type="entry name" value="UDP-Glycosyltransferase/glycogen phosphorylase"/>
    <property type="match status" value="1"/>
</dbReference>
<evidence type="ECO:0000313" key="1">
    <source>
        <dbReference type="EMBL" id="KLA28552.1"/>
    </source>
</evidence>
<evidence type="ECO:0000313" key="2">
    <source>
        <dbReference type="Proteomes" id="UP000035214"/>
    </source>
</evidence>
<dbReference type="RefSeq" id="WP_046955528.1">
    <property type="nucleotide sequence ID" value="NZ_LCYI01000029.1"/>
</dbReference>